<feature type="domain" description="Citrate transporter-like" evidence="7">
    <location>
        <begin position="1"/>
        <end position="89"/>
    </location>
</feature>
<evidence type="ECO:0000313" key="8">
    <source>
        <dbReference type="EMBL" id="TDA86174.1"/>
    </source>
</evidence>
<reference evidence="8 9" key="1">
    <citation type="submission" date="2019-03" db="EMBL/GenBank/DDBJ databases">
        <title>Halomonas marinisediminis sp. nov., a moderately halophilic bacterium isolated from the Bohai Gulf.</title>
        <authorList>
            <person name="Ji X."/>
        </authorList>
    </citation>
    <scope>NUCLEOTIDE SEQUENCE [LARGE SCALE GENOMIC DNA]</scope>
    <source>
        <strain evidence="8 9">204</strain>
    </source>
</reference>
<keyword evidence="9" id="KW-1185">Reference proteome</keyword>
<evidence type="ECO:0000256" key="5">
    <source>
        <dbReference type="ARBA" id="ARBA00022989"/>
    </source>
</evidence>
<keyword evidence="3" id="KW-0812">Transmembrane</keyword>
<keyword evidence="5" id="KW-1133">Transmembrane helix</keyword>
<dbReference type="InterPro" id="IPR004680">
    <property type="entry name" value="Cit_transptr-like_dom"/>
</dbReference>
<evidence type="ECO:0000256" key="4">
    <source>
        <dbReference type="ARBA" id="ARBA00022737"/>
    </source>
</evidence>
<sequence length="92" mass="9113">TGGAQLIADAAVAALEGQAPAIILSGYFAVVAILTNFLSNNATAVLFTPIALGISAAIGAPPEAFIAATIFAANCSFATPIGYQTNLMVMGP</sequence>
<dbReference type="InterPro" id="IPR051679">
    <property type="entry name" value="DASS-Related_Transporters"/>
</dbReference>
<keyword evidence="6" id="KW-0472">Membrane</keyword>
<dbReference type="RefSeq" id="WP_368816924.1">
    <property type="nucleotide sequence ID" value="NZ_SLTR01000398.1"/>
</dbReference>
<dbReference type="PANTHER" id="PTHR43652:SF2">
    <property type="entry name" value="BASIC AMINO ACID ANTIPORTER YFCC-RELATED"/>
    <property type="match status" value="1"/>
</dbReference>
<comment type="subcellular location">
    <subcellularLocation>
        <location evidence="1">Membrane</location>
        <topology evidence="1">Multi-pass membrane protein</topology>
    </subcellularLocation>
</comment>
<keyword evidence="4" id="KW-0677">Repeat</keyword>
<evidence type="ECO:0000313" key="9">
    <source>
        <dbReference type="Proteomes" id="UP000294823"/>
    </source>
</evidence>
<evidence type="ECO:0000256" key="6">
    <source>
        <dbReference type="ARBA" id="ARBA00023136"/>
    </source>
</evidence>
<gene>
    <name evidence="8" type="ORF">E0702_17145</name>
</gene>
<organism evidence="8 9">
    <name type="scientific">Halomonas marinisediminis</name>
    <dbReference type="NCBI Taxonomy" id="2546095"/>
    <lineage>
        <taxon>Bacteria</taxon>
        <taxon>Pseudomonadati</taxon>
        <taxon>Pseudomonadota</taxon>
        <taxon>Gammaproteobacteria</taxon>
        <taxon>Oceanospirillales</taxon>
        <taxon>Halomonadaceae</taxon>
        <taxon>Halomonas</taxon>
    </lineage>
</organism>
<evidence type="ECO:0000256" key="2">
    <source>
        <dbReference type="ARBA" id="ARBA00022448"/>
    </source>
</evidence>
<dbReference type="Pfam" id="PF03600">
    <property type="entry name" value="CitMHS"/>
    <property type="match status" value="1"/>
</dbReference>
<name>A0ABY2D287_9GAMM</name>
<feature type="non-terminal residue" evidence="8">
    <location>
        <position position="1"/>
    </location>
</feature>
<evidence type="ECO:0000259" key="7">
    <source>
        <dbReference type="Pfam" id="PF03600"/>
    </source>
</evidence>
<comment type="caution">
    <text evidence="8">The sequence shown here is derived from an EMBL/GenBank/DDBJ whole genome shotgun (WGS) entry which is preliminary data.</text>
</comment>
<keyword evidence="2" id="KW-0813">Transport</keyword>
<dbReference type="EMBL" id="SLTR01000398">
    <property type="protein sequence ID" value="TDA86174.1"/>
    <property type="molecule type" value="Genomic_DNA"/>
</dbReference>
<evidence type="ECO:0000256" key="3">
    <source>
        <dbReference type="ARBA" id="ARBA00022692"/>
    </source>
</evidence>
<feature type="non-terminal residue" evidence="8">
    <location>
        <position position="92"/>
    </location>
</feature>
<dbReference type="Proteomes" id="UP000294823">
    <property type="component" value="Unassembled WGS sequence"/>
</dbReference>
<proteinExistence type="predicted"/>
<protein>
    <submittedName>
        <fullName evidence="8">SLC13 family permease</fullName>
    </submittedName>
</protein>
<evidence type="ECO:0000256" key="1">
    <source>
        <dbReference type="ARBA" id="ARBA00004141"/>
    </source>
</evidence>
<dbReference type="PANTHER" id="PTHR43652">
    <property type="entry name" value="BASIC AMINO ACID ANTIPORTER YFCC-RELATED"/>
    <property type="match status" value="1"/>
</dbReference>
<accession>A0ABY2D287</accession>